<organism evidence="1 2">
    <name type="scientific">Mythimna loreyi</name>
    <dbReference type="NCBI Taxonomy" id="667449"/>
    <lineage>
        <taxon>Eukaryota</taxon>
        <taxon>Metazoa</taxon>
        <taxon>Ecdysozoa</taxon>
        <taxon>Arthropoda</taxon>
        <taxon>Hexapoda</taxon>
        <taxon>Insecta</taxon>
        <taxon>Pterygota</taxon>
        <taxon>Neoptera</taxon>
        <taxon>Endopterygota</taxon>
        <taxon>Lepidoptera</taxon>
        <taxon>Glossata</taxon>
        <taxon>Ditrysia</taxon>
        <taxon>Noctuoidea</taxon>
        <taxon>Noctuidae</taxon>
        <taxon>Noctuinae</taxon>
        <taxon>Hadenini</taxon>
        <taxon>Mythimna</taxon>
    </lineage>
</organism>
<evidence type="ECO:0000313" key="1">
    <source>
        <dbReference type="EMBL" id="KAJ8724473.1"/>
    </source>
</evidence>
<gene>
    <name evidence="1" type="ORF">PYW08_015947</name>
</gene>
<accession>A0ACC2QSR7</accession>
<dbReference type="EMBL" id="CM056784">
    <property type="protein sequence ID" value="KAJ8724473.1"/>
    <property type="molecule type" value="Genomic_DNA"/>
</dbReference>
<dbReference type="Proteomes" id="UP001231649">
    <property type="component" value="Chromosome 8"/>
</dbReference>
<protein>
    <submittedName>
        <fullName evidence="1">Uncharacterized protein</fullName>
    </submittedName>
</protein>
<proteinExistence type="predicted"/>
<evidence type="ECO:0000313" key="2">
    <source>
        <dbReference type="Proteomes" id="UP001231649"/>
    </source>
</evidence>
<reference evidence="1" key="1">
    <citation type="submission" date="2023-03" db="EMBL/GenBank/DDBJ databases">
        <title>Chromosome-level genomes of two armyworms, Mythimna separata and Mythimna loreyi, provide insights into the biosynthesis and reception of sex pheromones.</title>
        <authorList>
            <person name="Zhao H."/>
        </authorList>
    </citation>
    <scope>NUCLEOTIDE SEQUENCE</scope>
    <source>
        <strain evidence="1">BeijingLab</strain>
    </source>
</reference>
<comment type="caution">
    <text evidence="1">The sequence shown here is derived from an EMBL/GenBank/DDBJ whole genome shotgun (WGS) entry which is preliminary data.</text>
</comment>
<name>A0ACC2QSR7_9NEOP</name>
<keyword evidence="2" id="KW-1185">Reference proteome</keyword>
<sequence length="254" mass="28006">MPPDNVSTMVPSPDQLSVRSRRYRYFPVVHHCCGCVTDLKIAAAIIAVLGVVTSPAVSWAFVRHSYVIRVSCFIATDAARADVVDIYVKNVLSFGFGANAGLGPSCLGGFSGSTNHNKNTPSDNTTNSTTVKSHNGTEKSGRRLRSPSEDFIRIVRWIGWILLLADIIFILISLHLLYSIFNPPAKYAARRFITSCVVAITLSFLHGMMYVGVCMAVGGAFPIFEFLFCIIDITAWTYLVIVVNSYRRQLLDDE</sequence>